<keyword evidence="8" id="KW-1185">Reference proteome</keyword>
<dbReference type="SUPFAM" id="SSF51182">
    <property type="entry name" value="RmlC-like cupins"/>
    <property type="match status" value="1"/>
</dbReference>
<evidence type="ECO:0000256" key="3">
    <source>
        <dbReference type="ARBA" id="ARBA00022801"/>
    </source>
</evidence>
<evidence type="ECO:0000256" key="4">
    <source>
        <dbReference type="ARBA" id="ARBA00022833"/>
    </source>
</evidence>
<feature type="region of interest" description="Disordered" evidence="5">
    <location>
        <begin position="200"/>
        <end position="248"/>
    </location>
</feature>
<dbReference type="Pfam" id="PF05962">
    <property type="entry name" value="HutD"/>
    <property type="match status" value="1"/>
</dbReference>
<dbReference type="PANTHER" id="PTHR37326:SF1">
    <property type="entry name" value="BLL3975 PROTEIN"/>
    <property type="match status" value="1"/>
</dbReference>
<dbReference type="InterPro" id="IPR053138">
    <property type="entry name" value="N-alpha-Ac-DABA_deacetylase"/>
</dbReference>
<dbReference type="Gene3D" id="3.40.630.10">
    <property type="entry name" value="Zn peptidases"/>
    <property type="match status" value="1"/>
</dbReference>
<dbReference type="Proteomes" id="UP001648503">
    <property type="component" value="Unassembled WGS sequence"/>
</dbReference>
<evidence type="ECO:0000313" key="8">
    <source>
        <dbReference type="Proteomes" id="UP001648503"/>
    </source>
</evidence>
<reference evidence="7 8" key="1">
    <citation type="submission" date="2021-02" db="EMBL/GenBank/DDBJ databases">
        <title>Variation within the Batrachochytrium salamandrivorans European outbreak.</title>
        <authorList>
            <person name="Kelly M."/>
            <person name="Pasmans F."/>
            <person name="Shea T.P."/>
            <person name="Munoz J.F."/>
            <person name="Carranza S."/>
            <person name="Cuomo C.A."/>
            <person name="Martel A."/>
        </authorList>
    </citation>
    <scope>NUCLEOTIDE SEQUENCE [LARGE SCALE GENOMIC DNA]</scope>
    <source>
        <strain evidence="7 8">AMFP18/2</strain>
    </source>
</reference>
<evidence type="ECO:0000259" key="6">
    <source>
        <dbReference type="Pfam" id="PF24827"/>
    </source>
</evidence>
<name>A0ABQ8F556_9FUNG</name>
<organism evidence="7 8">
    <name type="scientific">Batrachochytrium salamandrivorans</name>
    <dbReference type="NCBI Taxonomy" id="1357716"/>
    <lineage>
        <taxon>Eukaryota</taxon>
        <taxon>Fungi</taxon>
        <taxon>Fungi incertae sedis</taxon>
        <taxon>Chytridiomycota</taxon>
        <taxon>Chytridiomycota incertae sedis</taxon>
        <taxon>Chytridiomycetes</taxon>
        <taxon>Rhizophydiales</taxon>
        <taxon>Rhizophydiales incertae sedis</taxon>
        <taxon>Batrachochytrium</taxon>
    </lineage>
</organism>
<dbReference type="InterPro" id="IPR014710">
    <property type="entry name" value="RmlC-like_jellyroll"/>
</dbReference>
<keyword evidence="2" id="KW-0479">Metal-binding</keyword>
<dbReference type="CDD" id="cd06251">
    <property type="entry name" value="M14_ASTE_ASPA-like"/>
    <property type="match status" value="1"/>
</dbReference>
<evidence type="ECO:0000313" key="7">
    <source>
        <dbReference type="EMBL" id="KAH6592430.1"/>
    </source>
</evidence>
<feature type="domain" description="Succinylglutamate desuccinylase/Aspartoacylase catalytic" evidence="6">
    <location>
        <begin position="524"/>
        <end position="703"/>
    </location>
</feature>
<keyword evidence="3" id="KW-0378">Hydrolase</keyword>
<feature type="compositionally biased region" description="Low complexity" evidence="5">
    <location>
        <begin position="227"/>
        <end position="244"/>
    </location>
</feature>
<sequence length="812" mass="88969">MNSELPPMMESLTLDNVTLPPSATLSSLSISCTSLCSEQPATAAEIPPKIQVHSSEGHSRLPWKNGLGDTVEIAVHPANRNFRKDPFIWRLSASEVRDSCSFSLFPGYDISLFLLPESGANTPLRGNLSAPAVLHHNDQATPVPFKPLVPYTYRGEWPTTCRVNVSPLKHLTFISNRRVAKVSMNLETIGRHGLGFYDGMGDEDDNSSDGDGVAAQNVVPSEPGDLASETASVKKSKEAASSPEQISSPTNKLLLSNFTIVYVVTGSIKVTIEGDTAPRTLTQGQTLVCERDDDSNPTDLKMTPILKPQQMSVEKTASPPPIGEIKITHDTNAPSELKEPREATVLLIDVHLFHPDRQGSYIFDASSMDLLNPTPTTATSYSMQTIGSPTSTYALLAATIPPIPIPGNHPPRGRSGSIIVYDDQPIWTVPKELEKPLSSADAASLTQTPNLTTQYWESAHQYRPPVFSARYQNESDVPPPVVRDSLVIEEFPKGKISTVWINMVKQGLSEWIRVPVIIARGMEPGPVVGITAVVHGNELNGVPCIHRVITDIDVNRLKGTVVAVPCVNVPGYLRFSREFSDGKDLNRLFPGQESGTSSQMYNHNLMVKIINHFNYLIDLHTASFGRVNSYYVRSDMNDPVSAVLAKLQQPQVILHNSGQDGTLRSAASSRGVKAITVEIGNPQLFQNQYVQWSYMGVMRILSYLNMFTSLSPEPNAPQPRTILCSKGFWIYTHTGGVLEVYPQVNSLIRKGDLVARIKNIFGNIVDEIFAPSHGVTIGRSSNPVAMAGDRVLHMGIIKKENEELAREAKENY</sequence>
<evidence type="ECO:0000256" key="2">
    <source>
        <dbReference type="ARBA" id="ARBA00022723"/>
    </source>
</evidence>
<dbReference type="SUPFAM" id="SSF53187">
    <property type="entry name" value="Zn-dependent exopeptidases"/>
    <property type="match status" value="1"/>
</dbReference>
<comment type="caution">
    <text evidence="7">The sequence shown here is derived from an EMBL/GenBank/DDBJ whole genome shotgun (WGS) entry which is preliminary data.</text>
</comment>
<dbReference type="InterPro" id="IPR011051">
    <property type="entry name" value="RmlC_Cupin_sf"/>
</dbReference>
<evidence type="ECO:0000256" key="5">
    <source>
        <dbReference type="SAM" id="MobiDB-lite"/>
    </source>
</evidence>
<dbReference type="Gene3D" id="2.60.120.10">
    <property type="entry name" value="Jelly Rolls"/>
    <property type="match status" value="1"/>
</dbReference>
<protein>
    <recommendedName>
        <fullName evidence="6">Succinylglutamate desuccinylase/Aspartoacylase catalytic domain-containing protein</fullName>
    </recommendedName>
</protein>
<keyword evidence="4" id="KW-0862">Zinc</keyword>
<dbReference type="Pfam" id="PF24827">
    <property type="entry name" value="AstE_AspA_cat"/>
    <property type="match status" value="1"/>
</dbReference>
<comment type="cofactor">
    <cofactor evidence="1">
        <name>Zn(2+)</name>
        <dbReference type="ChEBI" id="CHEBI:29105"/>
    </cofactor>
</comment>
<dbReference type="EMBL" id="JAFCIX010000379">
    <property type="protein sequence ID" value="KAH6592430.1"/>
    <property type="molecule type" value="Genomic_DNA"/>
</dbReference>
<accession>A0ABQ8F556</accession>
<dbReference type="InterPro" id="IPR055438">
    <property type="entry name" value="AstE_AspA_cat"/>
</dbReference>
<dbReference type="PANTHER" id="PTHR37326">
    <property type="entry name" value="BLL3975 PROTEIN"/>
    <property type="match status" value="1"/>
</dbReference>
<gene>
    <name evidence="7" type="ORF">BASA50_008046</name>
</gene>
<proteinExistence type="predicted"/>
<dbReference type="InterPro" id="IPR010282">
    <property type="entry name" value="Uncharacterised_HutD/Ves"/>
</dbReference>
<evidence type="ECO:0000256" key="1">
    <source>
        <dbReference type="ARBA" id="ARBA00001947"/>
    </source>
</evidence>